<keyword evidence="2" id="KW-1185">Reference proteome</keyword>
<dbReference type="EMBL" id="JAENHL010000007">
    <property type="protein sequence ID" value="MBK1868325.1"/>
    <property type="molecule type" value="Genomic_DNA"/>
</dbReference>
<protein>
    <submittedName>
        <fullName evidence="1">Ribosome maturation factor RimP</fullName>
    </submittedName>
</protein>
<name>A0ACC5R6M7_9HYPH</name>
<accession>A0ACC5R6M7</accession>
<gene>
    <name evidence="1" type="primary">rimP</name>
    <name evidence="1" type="ORF">JHL16_18375</name>
</gene>
<evidence type="ECO:0000313" key="2">
    <source>
        <dbReference type="Proteomes" id="UP000616151"/>
    </source>
</evidence>
<proteinExistence type="predicted"/>
<evidence type="ECO:0000313" key="1">
    <source>
        <dbReference type="EMBL" id="MBK1868325.1"/>
    </source>
</evidence>
<reference evidence="1" key="1">
    <citation type="submission" date="2021-01" db="EMBL/GenBank/DDBJ databases">
        <authorList>
            <person name="Sun Q."/>
        </authorList>
    </citation>
    <scope>NUCLEOTIDE SEQUENCE</scope>
    <source>
        <strain evidence="1">YIM B02566</strain>
    </source>
</reference>
<organism evidence="1 2">
    <name type="scientific">Taklimakanibacter albus</name>
    <dbReference type="NCBI Taxonomy" id="2800327"/>
    <lineage>
        <taxon>Bacteria</taxon>
        <taxon>Pseudomonadati</taxon>
        <taxon>Pseudomonadota</taxon>
        <taxon>Alphaproteobacteria</taxon>
        <taxon>Hyphomicrobiales</taxon>
        <taxon>Aestuariivirgaceae</taxon>
        <taxon>Taklimakanibacter</taxon>
    </lineage>
</organism>
<dbReference type="Proteomes" id="UP000616151">
    <property type="component" value="Unassembled WGS sequence"/>
</dbReference>
<sequence>MRVGPSRGPPFLLPEMNDQRLTRETGPALRVAKLVEPVLDGLGFRLVRVKLSGSTLQIMAERPDGSFTIDDCEQASRAISPILDVEDVISNRYFLEMSSPGIDRPLVRSEDFERWAGHEAKIEMVVPQAGRKRFRGALEGYADGEVRLFVDNPEGGAEKLLIGVPFADIGDAKLVLTDALIAAAKERKAGQAMADGSDWTEDTENDDPADSKTTDLDDRRH</sequence>
<comment type="caution">
    <text evidence="1">The sequence shown here is derived from an EMBL/GenBank/DDBJ whole genome shotgun (WGS) entry which is preliminary data.</text>
</comment>